<comment type="caution">
    <text evidence="2">The sequence shown here is derived from an EMBL/GenBank/DDBJ whole genome shotgun (WGS) entry which is preliminary data.</text>
</comment>
<reference evidence="2" key="2">
    <citation type="journal article" date="2024" name="Plant">
        <title>Genomic evolution and insights into agronomic trait innovations of Sesamum species.</title>
        <authorList>
            <person name="Miao H."/>
            <person name="Wang L."/>
            <person name="Qu L."/>
            <person name="Liu H."/>
            <person name="Sun Y."/>
            <person name="Le M."/>
            <person name="Wang Q."/>
            <person name="Wei S."/>
            <person name="Zheng Y."/>
            <person name="Lin W."/>
            <person name="Duan Y."/>
            <person name="Cao H."/>
            <person name="Xiong S."/>
            <person name="Wang X."/>
            <person name="Wei L."/>
            <person name="Li C."/>
            <person name="Ma Q."/>
            <person name="Ju M."/>
            <person name="Zhao R."/>
            <person name="Li G."/>
            <person name="Mu C."/>
            <person name="Tian Q."/>
            <person name="Mei H."/>
            <person name="Zhang T."/>
            <person name="Gao T."/>
            <person name="Zhang H."/>
        </authorList>
    </citation>
    <scope>NUCLEOTIDE SEQUENCE</scope>
    <source>
        <strain evidence="2">KEN1</strain>
    </source>
</reference>
<sequence>MASANEGAAHGTNSSSGSPRIPGTPGSNKYDVLEEFCAFRDLIWLELFRENVSRNTSSLQGGR</sequence>
<proteinExistence type="predicted"/>
<reference evidence="2" key="1">
    <citation type="submission" date="2020-06" db="EMBL/GenBank/DDBJ databases">
        <authorList>
            <person name="Li T."/>
            <person name="Hu X."/>
            <person name="Zhang T."/>
            <person name="Song X."/>
            <person name="Zhang H."/>
            <person name="Dai N."/>
            <person name="Sheng W."/>
            <person name="Hou X."/>
            <person name="Wei L."/>
        </authorList>
    </citation>
    <scope>NUCLEOTIDE SEQUENCE</scope>
    <source>
        <strain evidence="2">KEN1</strain>
        <tissue evidence="2">Leaf</tissue>
    </source>
</reference>
<dbReference type="EMBL" id="JACGWN010000015">
    <property type="protein sequence ID" value="KAL0401497.1"/>
    <property type="molecule type" value="Genomic_DNA"/>
</dbReference>
<gene>
    <name evidence="2" type="ORF">Slati_4179600</name>
</gene>
<evidence type="ECO:0000256" key="1">
    <source>
        <dbReference type="SAM" id="MobiDB-lite"/>
    </source>
</evidence>
<organism evidence="2">
    <name type="scientific">Sesamum latifolium</name>
    <dbReference type="NCBI Taxonomy" id="2727402"/>
    <lineage>
        <taxon>Eukaryota</taxon>
        <taxon>Viridiplantae</taxon>
        <taxon>Streptophyta</taxon>
        <taxon>Embryophyta</taxon>
        <taxon>Tracheophyta</taxon>
        <taxon>Spermatophyta</taxon>
        <taxon>Magnoliopsida</taxon>
        <taxon>eudicotyledons</taxon>
        <taxon>Gunneridae</taxon>
        <taxon>Pentapetalae</taxon>
        <taxon>asterids</taxon>
        <taxon>lamiids</taxon>
        <taxon>Lamiales</taxon>
        <taxon>Pedaliaceae</taxon>
        <taxon>Sesamum</taxon>
    </lineage>
</organism>
<protein>
    <submittedName>
        <fullName evidence="2">Uncharacterized protein</fullName>
    </submittedName>
</protein>
<accession>A0AAW2TB51</accession>
<evidence type="ECO:0000313" key="2">
    <source>
        <dbReference type="EMBL" id="KAL0401497.1"/>
    </source>
</evidence>
<feature type="region of interest" description="Disordered" evidence="1">
    <location>
        <begin position="1"/>
        <end position="26"/>
    </location>
</feature>
<dbReference type="AlphaFoldDB" id="A0AAW2TB51"/>
<name>A0AAW2TB51_9LAMI</name>